<protein>
    <submittedName>
        <fullName evidence="2">Vacuolar fusion protein MON1 homolog</fullName>
    </submittedName>
</protein>
<name>A0A915D7K6_9BILA</name>
<accession>A0A915D7K6</accession>
<organism evidence="1 2">
    <name type="scientific">Ditylenchus dipsaci</name>
    <dbReference type="NCBI Taxonomy" id="166011"/>
    <lineage>
        <taxon>Eukaryota</taxon>
        <taxon>Metazoa</taxon>
        <taxon>Ecdysozoa</taxon>
        <taxon>Nematoda</taxon>
        <taxon>Chromadorea</taxon>
        <taxon>Rhabditida</taxon>
        <taxon>Tylenchina</taxon>
        <taxon>Tylenchomorpha</taxon>
        <taxon>Sphaerularioidea</taxon>
        <taxon>Anguinidae</taxon>
        <taxon>Anguininae</taxon>
        <taxon>Ditylenchus</taxon>
    </lineage>
</organism>
<evidence type="ECO:0000313" key="1">
    <source>
        <dbReference type="Proteomes" id="UP000887574"/>
    </source>
</evidence>
<dbReference type="WBParaSite" id="jg16881.2">
    <property type="protein sequence ID" value="jg16881.2"/>
    <property type="gene ID" value="jg16881"/>
</dbReference>
<sequence length="521" mass="59165">MCRSATSPTSFSMQYNDFGNLEFRKTIEKKAGENVPSTSGISSNSTFSSTHSLVEGELQDNVPSSSKEKANFNKKTEIDSELFSEVLMETILPLIVLHRTQQEARSPEMENIESDQLKFQIVDFYSNYIVVFITTERAELEAITEMFTSSVMRSLNFHYGPYIHLLETGSSQMNKIKSRVNRRMEKLIQNFDKCALPNEMFNVNLSFSNNANIQSLAGLFKEIALRISQSMLNKKCRCIFVNSGQIIGSSCSSQQESMSLFDVMDTTQLSAKKCLKCQVEQGWIHSSILRRRQLLNVFVFSLTGEIELICLSNAEYSLQTTAICDLLESLEKIGKCVGDKQKSNPELIALVQEVDRLMLTFLSQIFSERKSYLRTFGTAINFKPLFSRFSISRFGSSLSLFSNSSLPNGNEQLTCNSNSTWPSSSLSRQSRTSIAHLDAMRTQFRHLEHWQPLRPTHLGLDMLAYRFEISDIPFNYSYIPDKYRLIFSKFGQPLLGVIDDCTHTRESTSNTGSKSSGRRCY</sequence>
<dbReference type="Proteomes" id="UP000887574">
    <property type="component" value="Unplaced"/>
</dbReference>
<proteinExistence type="predicted"/>
<dbReference type="AlphaFoldDB" id="A0A915D7K6"/>
<reference evidence="2" key="1">
    <citation type="submission" date="2022-11" db="UniProtKB">
        <authorList>
            <consortium name="WormBaseParasite"/>
        </authorList>
    </citation>
    <scope>IDENTIFICATION</scope>
</reference>
<evidence type="ECO:0000313" key="2">
    <source>
        <dbReference type="WBParaSite" id="jg16881.2"/>
    </source>
</evidence>
<keyword evidence="1" id="KW-1185">Reference proteome</keyword>